<organism evidence="1 2">
    <name type="scientific">Hypholoma sublateritium (strain FD-334 SS-4)</name>
    <dbReference type="NCBI Taxonomy" id="945553"/>
    <lineage>
        <taxon>Eukaryota</taxon>
        <taxon>Fungi</taxon>
        <taxon>Dikarya</taxon>
        <taxon>Basidiomycota</taxon>
        <taxon>Agaricomycotina</taxon>
        <taxon>Agaricomycetes</taxon>
        <taxon>Agaricomycetidae</taxon>
        <taxon>Agaricales</taxon>
        <taxon>Agaricineae</taxon>
        <taxon>Strophariaceae</taxon>
        <taxon>Hypholoma</taxon>
    </lineage>
</organism>
<dbReference type="Proteomes" id="UP000054270">
    <property type="component" value="Unassembled WGS sequence"/>
</dbReference>
<sequence>MSISRKLSPPTHSCSRHRKRTLSSCATNHAVSSVSRRPAATVDILHIHRRLSSKISRFPAFPLSSAACAALFLIDTSNHLRYTPFHDSPTLLVSPIRHTLRRCAASLAPKSPFYIQTPSCGYNTDTPTFNCATRRVKRTKSCTEVNVATMIGALHILLMSAVTRRFQPQDILCPVQSHNHDSLLRHSVDACHPISSIFHTAPFFPFNSHKLSTPHAFTHPVRHHPQLRTMIQQPHVCVPDDCARTRRRQAITIKRPPRTRRTYGHPRIVSPAVPFLPPVYLFIDDDDSLLRHYVNAHGYPPLAIRPLSPAPRTSLYPLRLYDPSTLHAFKHPFALTHHCAP</sequence>
<proteinExistence type="predicted"/>
<reference evidence="2" key="1">
    <citation type="submission" date="2014-04" db="EMBL/GenBank/DDBJ databases">
        <title>Evolutionary Origins and Diversification of the Mycorrhizal Mutualists.</title>
        <authorList>
            <consortium name="DOE Joint Genome Institute"/>
            <consortium name="Mycorrhizal Genomics Consortium"/>
            <person name="Kohler A."/>
            <person name="Kuo A."/>
            <person name="Nagy L.G."/>
            <person name="Floudas D."/>
            <person name="Copeland A."/>
            <person name="Barry K.W."/>
            <person name="Cichocki N."/>
            <person name="Veneault-Fourrey C."/>
            <person name="LaButti K."/>
            <person name="Lindquist E.A."/>
            <person name="Lipzen A."/>
            <person name="Lundell T."/>
            <person name="Morin E."/>
            <person name="Murat C."/>
            <person name="Riley R."/>
            <person name="Ohm R."/>
            <person name="Sun H."/>
            <person name="Tunlid A."/>
            <person name="Henrissat B."/>
            <person name="Grigoriev I.V."/>
            <person name="Hibbett D.S."/>
            <person name="Martin F."/>
        </authorList>
    </citation>
    <scope>NUCLEOTIDE SEQUENCE [LARGE SCALE GENOMIC DNA]</scope>
    <source>
        <strain evidence="2">FD-334 SS-4</strain>
    </source>
</reference>
<dbReference type="EMBL" id="KN817571">
    <property type="protein sequence ID" value="KJA20000.1"/>
    <property type="molecule type" value="Genomic_DNA"/>
</dbReference>
<name>A0A0D2PJ22_HYPSF</name>
<accession>A0A0D2PJ22</accession>
<evidence type="ECO:0000313" key="1">
    <source>
        <dbReference type="EMBL" id="KJA20000.1"/>
    </source>
</evidence>
<evidence type="ECO:0000313" key="2">
    <source>
        <dbReference type="Proteomes" id="UP000054270"/>
    </source>
</evidence>
<keyword evidence="2" id="KW-1185">Reference proteome</keyword>
<protein>
    <submittedName>
        <fullName evidence="1">Uncharacterized protein</fullName>
    </submittedName>
</protein>
<dbReference type="AlphaFoldDB" id="A0A0D2PJ22"/>
<gene>
    <name evidence="1" type="ORF">HYPSUDRAFT_204065</name>
</gene>